<dbReference type="InterPro" id="IPR000182">
    <property type="entry name" value="GNAT_dom"/>
</dbReference>
<dbReference type="RefSeq" id="WP_203901882.1">
    <property type="nucleotide sequence ID" value="NZ_BOPF01000020.1"/>
</dbReference>
<evidence type="ECO:0000313" key="3">
    <source>
        <dbReference type="Proteomes" id="UP000619260"/>
    </source>
</evidence>
<dbReference type="CDD" id="cd04301">
    <property type="entry name" value="NAT_SF"/>
    <property type="match status" value="1"/>
</dbReference>
<dbReference type="InterPro" id="IPR016181">
    <property type="entry name" value="Acyl_CoA_acyltransferase"/>
</dbReference>
<protein>
    <submittedName>
        <fullName evidence="2">Acetyltransferase</fullName>
    </submittedName>
</protein>
<dbReference type="Gene3D" id="3.40.630.30">
    <property type="match status" value="1"/>
</dbReference>
<dbReference type="AlphaFoldDB" id="A0A8J3YQ34"/>
<reference evidence="2" key="1">
    <citation type="submission" date="2021-01" db="EMBL/GenBank/DDBJ databases">
        <title>Whole genome shotgun sequence of Virgisporangium aliadipatigenens NBRC 105644.</title>
        <authorList>
            <person name="Komaki H."/>
            <person name="Tamura T."/>
        </authorList>
    </citation>
    <scope>NUCLEOTIDE SEQUENCE</scope>
    <source>
        <strain evidence="2">NBRC 105644</strain>
    </source>
</reference>
<evidence type="ECO:0000313" key="2">
    <source>
        <dbReference type="EMBL" id="GIJ48397.1"/>
    </source>
</evidence>
<sequence length="251" mass="27655">MNLHDLEPHLAANRHYWASWDRSGVGPDSALPIYRTGITQPLFNGVLRLRDRPLPEAIGEAKRRLDGARWAWWVAADSDPGTAEGLLAHGAEHLTYMSIMGIDVTNAAPSAPSAPPDDLKIQRVEGRAQTEEFVALVSTQMGFTGDQRPIVERELELDGPDFVRLAGVVDGRIVGACLLSLRTDVGGLYNIATAREHRRRGIATTLVLEALRITRESGRRLATLQAGSEGEPVYRRVGFETVGRYQLFRLP</sequence>
<evidence type="ECO:0000259" key="1">
    <source>
        <dbReference type="PROSITE" id="PS51186"/>
    </source>
</evidence>
<dbReference type="SUPFAM" id="SSF55729">
    <property type="entry name" value="Acyl-CoA N-acyltransferases (Nat)"/>
    <property type="match status" value="1"/>
</dbReference>
<dbReference type="Proteomes" id="UP000619260">
    <property type="component" value="Unassembled WGS sequence"/>
</dbReference>
<dbReference type="PANTHER" id="PTHR37817:SF1">
    <property type="entry name" value="N-ACETYLTRANSFERASE EIS"/>
    <property type="match status" value="1"/>
</dbReference>
<keyword evidence="3" id="KW-1185">Reference proteome</keyword>
<gene>
    <name evidence="2" type="ORF">Val02_52830</name>
</gene>
<dbReference type="InterPro" id="IPR051554">
    <property type="entry name" value="Acetyltransferase_Eis"/>
</dbReference>
<name>A0A8J3YQ34_9ACTN</name>
<proteinExistence type="predicted"/>
<dbReference type="PROSITE" id="PS51186">
    <property type="entry name" value="GNAT"/>
    <property type="match status" value="1"/>
</dbReference>
<dbReference type="PANTHER" id="PTHR37817">
    <property type="entry name" value="N-ACETYLTRANSFERASE EIS"/>
    <property type="match status" value="1"/>
</dbReference>
<dbReference type="GO" id="GO:0034069">
    <property type="term" value="F:aminoglycoside N-acetyltransferase activity"/>
    <property type="evidence" value="ECO:0007669"/>
    <property type="project" value="TreeGrafter"/>
</dbReference>
<feature type="domain" description="N-acetyltransferase" evidence="1">
    <location>
        <begin position="124"/>
        <end position="251"/>
    </location>
</feature>
<comment type="caution">
    <text evidence="2">The sequence shown here is derived from an EMBL/GenBank/DDBJ whole genome shotgun (WGS) entry which is preliminary data.</text>
</comment>
<dbReference type="EMBL" id="BOPF01000020">
    <property type="protein sequence ID" value="GIJ48397.1"/>
    <property type="molecule type" value="Genomic_DNA"/>
</dbReference>
<organism evidence="2 3">
    <name type="scientific">Virgisporangium aliadipatigenens</name>
    <dbReference type="NCBI Taxonomy" id="741659"/>
    <lineage>
        <taxon>Bacteria</taxon>
        <taxon>Bacillati</taxon>
        <taxon>Actinomycetota</taxon>
        <taxon>Actinomycetes</taxon>
        <taxon>Micromonosporales</taxon>
        <taxon>Micromonosporaceae</taxon>
        <taxon>Virgisporangium</taxon>
    </lineage>
</organism>
<dbReference type="Pfam" id="PF00583">
    <property type="entry name" value="Acetyltransf_1"/>
    <property type="match status" value="1"/>
</dbReference>
<dbReference type="GO" id="GO:0030649">
    <property type="term" value="P:aminoglycoside antibiotic catabolic process"/>
    <property type="evidence" value="ECO:0007669"/>
    <property type="project" value="TreeGrafter"/>
</dbReference>
<accession>A0A8J3YQ34</accession>